<feature type="transmembrane region" description="Helical" evidence="1">
    <location>
        <begin position="6"/>
        <end position="23"/>
    </location>
</feature>
<dbReference type="Proteomes" id="UP000025227">
    <property type="component" value="Unplaced"/>
</dbReference>
<dbReference type="OMA" id="MERQYAR"/>
<accession>A0A7I4XWL0</accession>
<dbReference type="GO" id="GO:0047756">
    <property type="term" value="F:chondroitin 4-sulfotransferase activity"/>
    <property type="evidence" value="ECO:0007669"/>
    <property type="project" value="InterPro"/>
</dbReference>
<dbReference type="GO" id="GO:0016020">
    <property type="term" value="C:membrane"/>
    <property type="evidence" value="ECO:0007669"/>
    <property type="project" value="InterPro"/>
</dbReference>
<name>A0A7I4XWL0_HAECO</name>
<dbReference type="PANTHER" id="PTHR22900:SF13">
    <property type="entry name" value="CARBOHYDRATE SULFOTRANSFERASE-RELATED"/>
    <property type="match status" value="1"/>
</dbReference>
<dbReference type="WBParaSite" id="HCON_00013315-00001">
    <property type="protein sequence ID" value="HCON_00013315-00001"/>
    <property type="gene ID" value="HCON_00013315"/>
</dbReference>
<keyword evidence="1" id="KW-1133">Transmembrane helix</keyword>
<dbReference type="InterPro" id="IPR005331">
    <property type="entry name" value="Sulfotransferase"/>
</dbReference>
<keyword evidence="2" id="KW-1185">Reference proteome</keyword>
<dbReference type="GO" id="GO:1902884">
    <property type="term" value="P:positive regulation of response to oxidative stress"/>
    <property type="evidence" value="ECO:0007669"/>
    <property type="project" value="InterPro"/>
</dbReference>
<keyword evidence="1" id="KW-0812">Transmembrane</keyword>
<reference evidence="3" key="1">
    <citation type="submission" date="2020-12" db="UniProtKB">
        <authorList>
            <consortium name="WormBaseParasite"/>
        </authorList>
    </citation>
    <scope>IDENTIFICATION</scope>
    <source>
        <strain evidence="3">MHco3</strain>
    </source>
</reference>
<sequence length="336" mass="39610">MPRIHVIVIVVGFVYLIWRCYYFQQLLAMCEDFQQSQLEHQEINPLVKIVERAPSRSQVSHCTREDGDMCVPPLYTYATKYRIAEKNRLIACAVEKNFSTMLTAILCYLFDERRFLESKRNLTTEVYHQRFCASKNEYSSLTEIEAKVTSSLHDWQKIAVVRDPLEKFASGFADKCLREQTWKKFPNRCNKCKTNLKCFMERQYARLLKRATGVHSPVNFDDDHFSPQNWRCEFSTHLHDFQILHFDSSRPSGFTDSLLAVLKKNNVTERAMHFIKSSIESKRTSHSTKDTVEHNETRRAILSNPHLLDLLIRMYYYDYVLFGYRIPAVQTETNKQ</sequence>
<dbReference type="Pfam" id="PF03567">
    <property type="entry name" value="Sulfotransfer_2"/>
    <property type="match status" value="1"/>
</dbReference>
<dbReference type="InterPro" id="IPR007669">
    <property type="entry name" value="Chst-1-like"/>
</dbReference>
<keyword evidence="1" id="KW-0472">Membrane</keyword>
<organism evidence="2 3">
    <name type="scientific">Haemonchus contortus</name>
    <name type="common">Barber pole worm</name>
    <dbReference type="NCBI Taxonomy" id="6289"/>
    <lineage>
        <taxon>Eukaryota</taxon>
        <taxon>Metazoa</taxon>
        <taxon>Ecdysozoa</taxon>
        <taxon>Nematoda</taxon>
        <taxon>Chromadorea</taxon>
        <taxon>Rhabditida</taxon>
        <taxon>Rhabditina</taxon>
        <taxon>Rhabditomorpha</taxon>
        <taxon>Strongyloidea</taxon>
        <taxon>Trichostrongylidae</taxon>
        <taxon>Haemonchus</taxon>
    </lineage>
</organism>
<dbReference type="AlphaFoldDB" id="A0A7I4XWL0"/>
<dbReference type="GO" id="GO:0050650">
    <property type="term" value="P:chondroitin sulfate proteoglycan biosynthetic process"/>
    <property type="evidence" value="ECO:0007669"/>
    <property type="project" value="InterPro"/>
</dbReference>
<protein>
    <submittedName>
        <fullName evidence="3">Carbohydrate sulfotransferase</fullName>
    </submittedName>
</protein>
<evidence type="ECO:0000256" key="1">
    <source>
        <dbReference type="SAM" id="Phobius"/>
    </source>
</evidence>
<proteinExistence type="predicted"/>
<dbReference type="PANTHER" id="PTHR22900">
    <property type="entry name" value="PROTEIN CBG14245-RELATED"/>
    <property type="match status" value="1"/>
</dbReference>
<dbReference type="OrthoDB" id="408912at2759"/>
<evidence type="ECO:0000313" key="3">
    <source>
        <dbReference type="WBParaSite" id="HCON_00013315-00001"/>
    </source>
</evidence>
<evidence type="ECO:0000313" key="2">
    <source>
        <dbReference type="Proteomes" id="UP000025227"/>
    </source>
</evidence>